<evidence type="ECO:0000313" key="1">
    <source>
        <dbReference type="EMBL" id="KAJ8643653.1"/>
    </source>
</evidence>
<keyword evidence="2" id="KW-1185">Reference proteome</keyword>
<protein>
    <submittedName>
        <fullName evidence="1">Uncharacterized protein</fullName>
    </submittedName>
</protein>
<sequence length="112" mass="12273">MDEGCESCIVEHSGRAQQQQQPIAVVEGREWRRTHVEAAVDENIAVRDCDPTQSLEANEEARLLEGMGDFGGERKELVEEKKMEDQDSGGKSADKVAAGEDEGSTTLNPEKV</sequence>
<organism evidence="1 2">
    <name type="scientific">Persea americana</name>
    <name type="common">Avocado</name>
    <dbReference type="NCBI Taxonomy" id="3435"/>
    <lineage>
        <taxon>Eukaryota</taxon>
        <taxon>Viridiplantae</taxon>
        <taxon>Streptophyta</taxon>
        <taxon>Embryophyta</taxon>
        <taxon>Tracheophyta</taxon>
        <taxon>Spermatophyta</taxon>
        <taxon>Magnoliopsida</taxon>
        <taxon>Magnoliidae</taxon>
        <taxon>Laurales</taxon>
        <taxon>Lauraceae</taxon>
        <taxon>Persea</taxon>
    </lineage>
</organism>
<proteinExistence type="predicted"/>
<accession>A0ACC2MDY7</accession>
<dbReference type="EMBL" id="CM056810">
    <property type="protein sequence ID" value="KAJ8643653.1"/>
    <property type="molecule type" value="Genomic_DNA"/>
</dbReference>
<dbReference type="Proteomes" id="UP001234297">
    <property type="component" value="Chromosome 2"/>
</dbReference>
<gene>
    <name evidence="1" type="ORF">MRB53_005401</name>
</gene>
<reference evidence="1 2" key="1">
    <citation type="journal article" date="2022" name="Hortic Res">
        <title>A haplotype resolved chromosomal level avocado genome allows analysis of novel avocado genes.</title>
        <authorList>
            <person name="Nath O."/>
            <person name="Fletcher S.J."/>
            <person name="Hayward A."/>
            <person name="Shaw L.M."/>
            <person name="Masouleh A.K."/>
            <person name="Furtado A."/>
            <person name="Henry R.J."/>
            <person name="Mitter N."/>
        </authorList>
    </citation>
    <scope>NUCLEOTIDE SEQUENCE [LARGE SCALE GENOMIC DNA]</scope>
    <source>
        <strain evidence="2">cv. Hass</strain>
    </source>
</reference>
<evidence type="ECO:0000313" key="2">
    <source>
        <dbReference type="Proteomes" id="UP001234297"/>
    </source>
</evidence>
<name>A0ACC2MDY7_PERAE</name>
<comment type="caution">
    <text evidence="1">The sequence shown here is derived from an EMBL/GenBank/DDBJ whole genome shotgun (WGS) entry which is preliminary data.</text>
</comment>